<evidence type="ECO:0000313" key="1">
    <source>
        <dbReference type="EMBL" id="KKP87928.1"/>
    </source>
</evidence>
<proteinExistence type="predicted"/>
<name>A0A0G0D3K5_9BACT</name>
<accession>A0A0G0D3K5</accession>
<comment type="caution">
    <text evidence="1">The sequence shown here is derived from an EMBL/GenBank/DDBJ whole genome shotgun (WGS) entry which is preliminary data.</text>
</comment>
<gene>
    <name evidence="1" type="ORF">UR93_C0027G0005</name>
</gene>
<reference evidence="1 2" key="1">
    <citation type="journal article" date="2015" name="Nature">
        <title>rRNA introns, odd ribosomes, and small enigmatic genomes across a large radiation of phyla.</title>
        <authorList>
            <person name="Brown C.T."/>
            <person name="Hug L.A."/>
            <person name="Thomas B.C."/>
            <person name="Sharon I."/>
            <person name="Castelle C.J."/>
            <person name="Singh A."/>
            <person name="Wilkins M.J."/>
            <person name="Williams K.H."/>
            <person name="Banfield J.F."/>
        </authorList>
    </citation>
    <scope>NUCLEOTIDE SEQUENCE [LARGE SCALE GENOMIC DNA]</scope>
</reference>
<dbReference type="AlphaFoldDB" id="A0A0G0D3K5"/>
<dbReference type="EMBL" id="LBRB01000027">
    <property type="protein sequence ID" value="KKP87928.1"/>
    <property type="molecule type" value="Genomic_DNA"/>
</dbReference>
<evidence type="ECO:0000313" key="2">
    <source>
        <dbReference type="Proteomes" id="UP000034316"/>
    </source>
</evidence>
<dbReference type="STRING" id="1618333.UR93_C0027G0005"/>
<dbReference type="Proteomes" id="UP000034316">
    <property type="component" value="Unassembled WGS sequence"/>
</dbReference>
<organism evidence="1 2">
    <name type="scientific">Berkelbacteria bacterium GW2011_GWA2_35_9</name>
    <dbReference type="NCBI Taxonomy" id="1618333"/>
    <lineage>
        <taxon>Bacteria</taxon>
        <taxon>Candidatus Berkelbacteria</taxon>
    </lineage>
</organism>
<protein>
    <submittedName>
        <fullName evidence="1">Uncharacterized protein</fullName>
    </submittedName>
</protein>
<sequence>MSNIYRAKGESLVDQYEDVGRLFAKALQKEFANPPDPLTVKHQIAARILERVQTESIFTEFYACFKAWVRGGGISELYGMYLMVDNLEGCQTMMVRYQSGVGMIHTEEDFNDIKSRMSGNHTIEFKDNGRRLLTLVYNNLIPGSALFGWQKDMLIAVDALFIREEGIENIEKPMLANIIGWIVWHATVDETDHRVLIPKLKRMGEMIDGYAINVVRRIGKKVQGYKVSFARNDWEVEKLGNKIGSNLRQVNLLEPHYVGENRSIMEWQAPREAIGFYGELMFRLQNMRELAEKYQKWLSVKLEADKVEKIHLYIMYLMFQKYRSDFVNEDMGAACVGIVDSEIGTSVSTKLNDEREITKLEYIDQQ</sequence>